<accession>A0A1Y5TZZ2</accession>
<protein>
    <submittedName>
        <fullName evidence="2">Uncharacterized protein</fullName>
    </submittedName>
</protein>
<feature type="region of interest" description="Disordered" evidence="1">
    <location>
        <begin position="55"/>
        <end position="80"/>
    </location>
</feature>
<evidence type="ECO:0000313" key="3">
    <source>
        <dbReference type="Proteomes" id="UP000193200"/>
    </source>
</evidence>
<evidence type="ECO:0000313" key="2">
    <source>
        <dbReference type="EMBL" id="SLN77744.1"/>
    </source>
</evidence>
<reference evidence="2 3" key="1">
    <citation type="submission" date="2017-03" db="EMBL/GenBank/DDBJ databases">
        <authorList>
            <person name="Afonso C.L."/>
            <person name="Miller P.J."/>
            <person name="Scott M.A."/>
            <person name="Spackman E."/>
            <person name="Goraichik I."/>
            <person name="Dimitrov K.M."/>
            <person name="Suarez D.L."/>
            <person name="Swayne D.E."/>
        </authorList>
    </citation>
    <scope>NUCLEOTIDE SEQUENCE [LARGE SCALE GENOMIC DNA]</scope>
    <source>
        <strain evidence="2 3">CECT 7691</strain>
    </source>
</reference>
<name>A0A1Y5TZZ2_9PROT</name>
<organism evidence="2 3">
    <name type="scientific">Oceanibacterium hippocampi</name>
    <dbReference type="NCBI Taxonomy" id="745714"/>
    <lineage>
        <taxon>Bacteria</taxon>
        <taxon>Pseudomonadati</taxon>
        <taxon>Pseudomonadota</taxon>
        <taxon>Alphaproteobacteria</taxon>
        <taxon>Sneathiellales</taxon>
        <taxon>Sneathiellaceae</taxon>
        <taxon>Oceanibacterium</taxon>
    </lineage>
</organism>
<dbReference type="AlphaFoldDB" id="A0A1Y5TZZ2"/>
<sequence>MAPAIGFGAVACAGGSFACGSVGFGLGRTVVVSDAVALASAGIDDVASPAVAWASRTGSSEAQTGTDATAGTRNATSAAV</sequence>
<evidence type="ECO:0000256" key="1">
    <source>
        <dbReference type="SAM" id="MobiDB-lite"/>
    </source>
</evidence>
<proteinExistence type="predicted"/>
<feature type="compositionally biased region" description="Polar residues" evidence="1">
    <location>
        <begin position="56"/>
        <end position="80"/>
    </location>
</feature>
<dbReference type="InParanoid" id="A0A1Y5TZZ2"/>
<dbReference type="EMBL" id="FWFR01000009">
    <property type="protein sequence ID" value="SLN77744.1"/>
    <property type="molecule type" value="Genomic_DNA"/>
</dbReference>
<keyword evidence="3" id="KW-1185">Reference proteome</keyword>
<dbReference type="Proteomes" id="UP000193200">
    <property type="component" value="Unassembled WGS sequence"/>
</dbReference>
<gene>
    <name evidence="2" type="ORF">OCH7691_04530</name>
</gene>